<dbReference type="Pfam" id="PF11707">
    <property type="entry name" value="Npa1"/>
    <property type="match status" value="1"/>
</dbReference>
<keyword evidence="1" id="KW-0812">Transmembrane</keyword>
<evidence type="ECO:0000259" key="2">
    <source>
        <dbReference type="Pfam" id="PF11707"/>
    </source>
</evidence>
<dbReference type="GO" id="GO:0000466">
    <property type="term" value="P:maturation of 5.8S rRNA from tricistronic rRNA transcript (SSU-rRNA, 5.8S rRNA, LSU-rRNA)"/>
    <property type="evidence" value="ECO:0007669"/>
    <property type="project" value="TreeGrafter"/>
</dbReference>
<dbReference type="Pfam" id="PF16201">
    <property type="entry name" value="NopRA1"/>
    <property type="match status" value="1"/>
</dbReference>
<evidence type="ECO:0000313" key="4">
    <source>
        <dbReference type="EMBL" id="CAD7441264.1"/>
    </source>
</evidence>
<sequence>MTTKKRKSLANNDVAENDTPAEKRGKYFSANWFRDNLYNGNEIKALKSFLEACKNKEEGDVVGGYFAAGGDAMEIIKLLDRKTDKINLLFTVPLLSVLNQIIVSEMRSGEELHRSTEAACRQLLYSHLDTVHFMLGAEASSHSRRTILTLLAAMVTANSQLAKEVLAHVNFPPSELKQLTTHRKPQNKNNTRTCFIRFIMAFLIGGDVHVIKLLTDKKDLLISVIPGLVYDHVATVTLVLSTLRTQLLENTHITKTRKMNVFNTSLVHNLLALYDWIGPDGHWSTVKNKLKKNSLGNEDDKQLVGLALHRLLLVLCTSHKYGVIFHDKSIGTSGKKYNELIETVLEFMNQPWEDELRRELTLKILVTCPDLFRNFVTRIHSYLKPRNSISWFKTVKFLKEVISSMNAEAYLKSQDSSFSKDQLTSMIKNLTVPSTVLRMARKAILTPDDMDVCYILIELLLTMLNGLHSFMSSLEKFQLLSQRDLEDMKATIQTYLMENSPTGEALLLAWEKATSHPKAKTLAPTQQSHPLALLDLLSLLHQCCPQLLDTDTFDSRTFLSDVQRVFSGEEDEAKHVIKALQLLVAIDKLTFAPGKTMFEPTLSLLLSLLGSSSCTPAHMTLCSLLWETGLFEGSEVEMLVWLHCYMAISQEHRAEVARILVQAVTHVATHTGMYLDMVTKATELAKEDDWTSRLDVDNIFDELMEVENITQESYDYQPAPSAVTLGPLLPGFLHVATEHLGDNEPSPELINFSSYVVVHLLHSQISSSTLYHIVAEFSMLLPSSVLTYVQGWLPKSSPVPLKKPFKPRSPERKLSKALLSLGESSIHDVFEMKQVTTDNHINGINENSKAMLLKNSILNDSMDILSLKDPVHLMLLFKESLFYLCQLISQGNLVECCGDGFRQAFMYLLLEMNKTQIEEGMSLISFNPANVKRRQNSSQGNLLGHCFKHTFMHPTILYSFSPVCSKKYVSNKLPTELVLHLVEIASRLIKDETLLHFSLQPIRHKFINLITVWFKGYSKNKIKSHATDDLLRLVDLLQLDIKDIVSLLELMAPVPTDLLVSSLRNSNSICTLMSPLGSLLSHLLSRAGIIHQLSLKKVGVILQNTVESVSEHLIVLEKRTNVDVTPLERGLLEFLESFPHHLAYVSKGLLNALLKHPKPQLSTIKLATFLVERNKQFISVFESQASKTTSVIETPELLFPVLSAALAHGSDTVNEDFLKSVYNYYITNIHEAVIQITKTPDWLKQNSTAIVLLVERFMESDTSKRLYEHLQTKQASRTYDDLYVLLLKKIFDNVKSQNIALDENPRVLQTEIFLDMLLKMCKQKSQDMKQVTDLAAAICECVNSAEETDVSWKSLKKSITWTEFRKLALKLGLAKKGHFMLLDVMSKLCEVLYRDGCREEQVVTLFQMVLSHSQFFNVVIGSASNKWIRIPSLCVHVFGMPPSGGLPGSVIQLLLVLVKKAPSLMTSAHVPVLLGAYNASLSTSDQLILRLLKSYEHAGVSLHECRPYLWGEAAVNHYSVRSDLAQSLWRQPNIEQVLDLLTADNLATTLKYFPLNRNLEVCEKLHADAPNTYDPAFLLPLFSHLLAPENLSRTFRFHRRGALALTLACLGSNCENVRQAAFHVIARFYFHLEASTGSDKKVWVQFINAIGGGICQISDDVQSVQPPYIVALFLARASLHVSNPLHPMFAPLHNYISLKSALNLTTVPEFLALFHSSDLNYRVHRHFILEVLRDGMKQKDDFEISHKNVIYKILLSFYSSVIADKKSKLLILEIVESSVKIPEAAPLLVSSYGILSWLEQIIQLLKPGDEHVNAILHILASLWNTLVNSSSSSKNNLFSDVSHHTLLLLLDLFTKFNLNMSPKELDIYLGTVYKVLSLQNCGKVVDAMTFTHMTSILHFSKEILGSNEDCEDLLRFGYQFYKISSEDVKEKDDFVLARYNLRRLTIEWLNQTRKSD</sequence>
<dbReference type="PANTHER" id="PTHR13500:SF0">
    <property type="entry name" value="NUCLEOLAR PRE-RIBOSOMAL-ASSOCIATED PROTEIN 1"/>
    <property type="match status" value="1"/>
</dbReference>
<dbReference type="InterPro" id="IPR039844">
    <property type="entry name" value="URB1"/>
</dbReference>
<keyword evidence="1" id="KW-1133">Transmembrane helix</keyword>
<dbReference type="PANTHER" id="PTHR13500">
    <property type="entry name" value="NUCLEOLAR PRERIBOSOMAL-ASSOCIATED PROTEIN 1"/>
    <property type="match status" value="1"/>
</dbReference>
<accession>A0A7R9EUH2</accession>
<dbReference type="InterPro" id="IPR032436">
    <property type="entry name" value="URB1_C"/>
</dbReference>
<dbReference type="InterPro" id="IPR021714">
    <property type="entry name" value="URB1_N"/>
</dbReference>
<evidence type="ECO:0008006" key="5">
    <source>
        <dbReference type="Google" id="ProtNLM"/>
    </source>
</evidence>
<organism evidence="4">
    <name type="scientific">Timema bartmani</name>
    <dbReference type="NCBI Taxonomy" id="61472"/>
    <lineage>
        <taxon>Eukaryota</taxon>
        <taxon>Metazoa</taxon>
        <taxon>Ecdysozoa</taxon>
        <taxon>Arthropoda</taxon>
        <taxon>Hexapoda</taxon>
        <taxon>Insecta</taxon>
        <taxon>Pterygota</taxon>
        <taxon>Neoptera</taxon>
        <taxon>Polyneoptera</taxon>
        <taxon>Phasmatodea</taxon>
        <taxon>Timematodea</taxon>
        <taxon>Timematoidea</taxon>
        <taxon>Timematidae</taxon>
        <taxon>Timema</taxon>
    </lineage>
</organism>
<dbReference type="GO" id="GO:0005730">
    <property type="term" value="C:nucleolus"/>
    <property type="evidence" value="ECO:0007669"/>
    <property type="project" value="TreeGrafter"/>
</dbReference>
<reference evidence="4" key="1">
    <citation type="submission" date="2020-11" db="EMBL/GenBank/DDBJ databases">
        <authorList>
            <person name="Tran Van P."/>
        </authorList>
    </citation>
    <scope>NUCLEOTIDE SEQUENCE</scope>
</reference>
<proteinExistence type="predicted"/>
<feature type="domain" description="URB1 C-terminal" evidence="3">
    <location>
        <begin position="1603"/>
        <end position="1797"/>
    </location>
</feature>
<evidence type="ECO:0000259" key="3">
    <source>
        <dbReference type="Pfam" id="PF16201"/>
    </source>
</evidence>
<feature type="transmembrane region" description="Helical" evidence="1">
    <location>
        <begin position="194"/>
        <end position="214"/>
    </location>
</feature>
<dbReference type="EMBL" id="OD565265">
    <property type="protein sequence ID" value="CAD7441264.1"/>
    <property type="molecule type" value="Genomic_DNA"/>
</dbReference>
<feature type="domain" description="URB1 N-terminal" evidence="2">
    <location>
        <begin position="77"/>
        <end position="393"/>
    </location>
</feature>
<evidence type="ECO:0000256" key="1">
    <source>
        <dbReference type="SAM" id="Phobius"/>
    </source>
</evidence>
<keyword evidence="1" id="KW-0472">Membrane</keyword>
<protein>
    <recommendedName>
        <fullName evidence="5">Nucleolar pre-ribosomal-associated protein 1</fullName>
    </recommendedName>
</protein>
<name>A0A7R9EUH2_9NEOP</name>
<dbReference type="GO" id="GO:0000463">
    <property type="term" value="P:maturation of LSU-rRNA from tricistronic rRNA transcript (SSU-rRNA, 5.8S rRNA, LSU-rRNA)"/>
    <property type="evidence" value="ECO:0007669"/>
    <property type="project" value="TreeGrafter"/>
</dbReference>
<gene>
    <name evidence="4" type="ORF">TBIB3V08_LOCUS3736</name>
</gene>